<evidence type="ECO:0000313" key="2">
    <source>
        <dbReference type="Proteomes" id="UP000692954"/>
    </source>
</evidence>
<comment type="caution">
    <text evidence="1">The sequence shown here is derived from an EMBL/GenBank/DDBJ whole genome shotgun (WGS) entry which is preliminary data.</text>
</comment>
<dbReference type="EMBL" id="CAJJDN010000001">
    <property type="protein sequence ID" value="CAD8045718.1"/>
    <property type="molecule type" value="Genomic_DNA"/>
</dbReference>
<keyword evidence="2" id="KW-1185">Reference proteome</keyword>
<proteinExistence type="predicted"/>
<accession>A0A8S1K5Q9</accession>
<reference evidence="1" key="1">
    <citation type="submission" date="2021-01" db="EMBL/GenBank/DDBJ databases">
        <authorList>
            <consortium name="Genoscope - CEA"/>
            <person name="William W."/>
        </authorList>
    </citation>
    <scope>NUCLEOTIDE SEQUENCE</scope>
</reference>
<evidence type="ECO:0000313" key="1">
    <source>
        <dbReference type="EMBL" id="CAD8045718.1"/>
    </source>
</evidence>
<sequence length="68" mass="8201">MKMCSYAKHQQLVFKSQKRQKKKIKKFKQREKFSLIYCDSYGKQEKSGFESEIILKQQVQNRSTESFS</sequence>
<gene>
    <name evidence="1" type="ORF">PSON_ATCC_30995.1.T0010241</name>
</gene>
<name>A0A8S1K5Q9_9CILI</name>
<organism evidence="1 2">
    <name type="scientific">Paramecium sonneborni</name>
    <dbReference type="NCBI Taxonomy" id="65129"/>
    <lineage>
        <taxon>Eukaryota</taxon>
        <taxon>Sar</taxon>
        <taxon>Alveolata</taxon>
        <taxon>Ciliophora</taxon>
        <taxon>Intramacronucleata</taxon>
        <taxon>Oligohymenophorea</taxon>
        <taxon>Peniculida</taxon>
        <taxon>Parameciidae</taxon>
        <taxon>Paramecium</taxon>
    </lineage>
</organism>
<dbReference type="Proteomes" id="UP000692954">
    <property type="component" value="Unassembled WGS sequence"/>
</dbReference>
<protein>
    <submittedName>
        <fullName evidence="1">Uncharacterized protein</fullName>
    </submittedName>
</protein>
<dbReference type="AlphaFoldDB" id="A0A8S1K5Q9"/>